<evidence type="ECO:0000313" key="2">
    <source>
        <dbReference type="EMBL" id="AKJ10544.1"/>
    </source>
</evidence>
<keyword evidence="1" id="KW-1133">Transmembrane helix</keyword>
<name>A0ABM5THS2_9ACTN</name>
<keyword evidence="1" id="KW-0812">Transmembrane</keyword>
<dbReference type="Proteomes" id="UP000035366">
    <property type="component" value="Chromosome"/>
</dbReference>
<proteinExistence type="predicted"/>
<evidence type="ECO:0000313" key="3">
    <source>
        <dbReference type="Proteomes" id="UP000035366"/>
    </source>
</evidence>
<organism evidence="2 3">
    <name type="scientific">Streptomyces incarnatus</name>
    <dbReference type="NCBI Taxonomy" id="665007"/>
    <lineage>
        <taxon>Bacteria</taxon>
        <taxon>Bacillati</taxon>
        <taxon>Actinomycetota</taxon>
        <taxon>Actinomycetes</taxon>
        <taxon>Kitasatosporales</taxon>
        <taxon>Streptomycetaceae</taxon>
        <taxon>Streptomyces</taxon>
    </lineage>
</organism>
<accession>A0ABM5THS2</accession>
<sequence>MSVTLHPGELSNPDLKPWLITVVVVVVIVWSAAADVVRAYADVLTLMTVLFPGAGQRWISGDGSRRHAER</sequence>
<evidence type="ECO:0000256" key="1">
    <source>
        <dbReference type="SAM" id="Phobius"/>
    </source>
</evidence>
<protein>
    <submittedName>
        <fullName evidence="2">Uncharacterized protein</fullName>
    </submittedName>
</protein>
<feature type="transmembrane region" description="Helical" evidence="1">
    <location>
        <begin position="18"/>
        <end position="37"/>
    </location>
</feature>
<keyword evidence="1" id="KW-0472">Membrane</keyword>
<reference evidence="2 3" key="1">
    <citation type="journal article" date="2015" name="ISME J.">
        <title>Draft Genome Sequence of Streptomyces incarnatus NRRL8089, which Produces the Nucleoside Antibiotic Sinefungin.</title>
        <authorList>
            <person name="Oshima K."/>
            <person name="Hattori M."/>
            <person name="Shimizu H."/>
            <person name="Fukuda K."/>
            <person name="Nemoto M."/>
            <person name="Inagaki K."/>
            <person name="Tamura T."/>
        </authorList>
    </citation>
    <scope>NUCLEOTIDE SEQUENCE [LARGE SCALE GENOMIC DNA]</scope>
    <source>
        <strain evidence="2 3">NRRL 8089</strain>
    </source>
</reference>
<keyword evidence="3" id="KW-1185">Reference proteome</keyword>
<dbReference type="RefSeq" id="WP_208898598.1">
    <property type="nucleotide sequence ID" value="NZ_CP011497.1"/>
</dbReference>
<dbReference type="EMBL" id="CP011497">
    <property type="protein sequence ID" value="AKJ10544.1"/>
    <property type="molecule type" value="Genomic_DNA"/>
</dbReference>
<gene>
    <name evidence="2" type="ORF">ABB07_11105</name>
</gene>